<evidence type="ECO:0000313" key="3">
    <source>
        <dbReference type="EMBL" id="PVI05701.1"/>
    </source>
</evidence>
<evidence type="ECO:0000256" key="2">
    <source>
        <dbReference type="SAM" id="MobiDB-lite"/>
    </source>
</evidence>
<feature type="compositionally biased region" description="Pro residues" evidence="2">
    <location>
        <begin position="1"/>
        <end position="12"/>
    </location>
</feature>
<reference evidence="3 4" key="1">
    <citation type="journal article" date="2018" name="Sci. Rep.">
        <title>Comparative genomics provides insights into the lifestyle and reveals functional heterogeneity of dark septate endophytic fungi.</title>
        <authorList>
            <person name="Knapp D.G."/>
            <person name="Nemeth J.B."/>
            <person name="Barry K."/>
            <person name="Hainaut M."/>
            <person name="Henrissat B."/>
            <person name="Johnson J."/>
            <person name="Kuo A."/>
            <person name="Lim J.H.P."/>
            <person name="Lipzen A."/>
            <person name="Nolan M."/>
            <person name="Ohm R.A."/>
            <person name="Tamas L."/>
            <person name="Grigoriev I.V."/>
            <person name="Spatafora J.W."/>
            <person name="Nagy L.G."/>
            <person name="Kovacs G.M."/>
        </authorList>
    </citation>
    <scope>NUCLEOTIDE SEQUENCE [LARGE SCALE GENOMIC DNA]</scope>
    <source>
        <strain evidence="3 4">DSE2036</strain>
    </source>
</reference>
<name>A0A2V1E5E4_9PLEO</name>
<feature type="coiled-coil region" evidence="1">
    <location>
        <begin position="54"/>
        <end position="172"/>
    </location>
</feature>
<evidence type="ECO:0000313" key="4">
    <source>
        <dbReference type="Proteomes" id="UP000244855"/>
    </source>
</evidence>
<accession>A0A2V1E5E4</accession>
<dbReference type="Gene3D" id="1.10.287.1490">
    <property type="match status" value="1"/>
</dbReference>
<dbReference type="EMBL" id="KZ805312">
    <property type="protein sequence ID" value="PVI05701.1"/>
    <property type="molecule type" value="Genomic_DNA"/>
</dbReference>
<dbReference type="Proteomes" id="UP000244855">
    <property type="component" value="Unassembled WGS sequence"/>
</dbReference>
<evidence type="ECO:0000256" key="1">
    <source>
        <dbReference type="SAM" id="Coils"/>
    </source>
</evidence>
<dbReference type="AlphaFoldDB" id="A0A2V1E5E4"/>
<protein>
    <submittedName>
        <fullName evidence="3">Uncharacterized protein</fullName>
    </submittedName>
</protein>
<proteinExistence type="predicted"/>
<gene>
    <name evidence="3" type="ORF">DM02DRAFT_668061</name>
</gene>
<keyword evidence="1" id="KW-0175">Coiled coil</keyword>
<organism evidence="3 4">
    <name type="scientific">Periconia macrospinosa</name>
    <dbReference type="NCBI Taxonomy" id="97972"/>
    <lineage>
        <taxon>Eukaryota</taxon>
        <taxon>Fungi</taxon>
        <taxon>Dikarya</taxon>
        <taxon>Ascomycota</taxon>
        <taxon>Pezizomycotina</taxon>
        <taxon>Dothideomycetes</taxon>
        <taxon>Pleosporomycetidae</taxon>
        <taxon>Pleosporales</taxon>
        <taxon>Massarineae</taxon>
        <taxon>Periconiaceae</taxon>
        <taxon>Periconia</taxon>
    </lineage>
</organism>
<sequence>MVTLPPSPPWPSTMPEHTGGNKHVGHPESPAAKPLLATSPCEKRLRQDPERRVRNKLEIMRKMMEETMAEDEHEQRARFDEKNKLKLELSSKNKFIERLREQNTGLFNQINSLEKQVGDFKEKNADLDNEVNSLNKHVEEFEKKNMNLYNQVNSLKKQLEESKKKNAALQNTVEVFSAIEKLVEGHTSKRKRNS</sequence>
<feature type="compositionally biased region" description="Basic and acidic residues" evidence="2">
    <location>
        <begin position="41"/>
        <end position="53"/>
    </location>
</feature>
<feature type="region of interest" description="Disordered" evidence="2">
    <location>
        <begin position="1"/>
        <end position="53"/>
    </location>
</feature>
<keyword evidence="4" id="KW-1185">Reference proteome</keyword>